<dbReference type="GO" id="GO:0005524">
    <property type="term" value="F:ATP binding"/>
    <property type="evidence" value="ECO:0007669"/>
    <property type="project" value="UniProtKB-KW"/>
</dbReference>
<dbReference type="Pfam" id="PF08352">
    <property type="entry name" value="oligo_HPY"/>
    <property type="match status" value="1"/>
</dbReference>
<dbReference type="NCBIfam" id="TIGR01727">
    <property type="entry name" value="oligo_HPY"/>
    <property type="match status" value="1"/>
</dbReference>
<dbReference type="PANTHER" id="PTHR43297:SF2">
    <property type="entry name" value="DIPEPTIDE TRANSPORT ATP-BINDING PROTEIN DPPD"/>
    <property type="match status" value="1"/>
</dbReference>
<dbReference type="OrthoDB" id="3327300at2"/>
<sequence>MSPVLEIRDLSVDYGSLRAVHNVSLSLEAGEVLGLAGESGSGKSTLAYAATRLLQPPGHVPSGQVLFKGHDLLALTEKQLQVLRWSEIAIVFQGAMNALNPVISVATQIDDVLRAHRPAMKRPERVSRARELLSLVGIPVDRLSAYPHQLSGGMRQRVMIAMALALEPEIVIMDEPTTALDVVVQRQILGQMMRLRETLGFSVVFITHDISLLVEFSDRIAIMYGGRVVEEAPASEIYRAAKHPYSQGLLGSFPALRGPRRELRGIPGSPPDLRSMPSGCPFHPRCPSAMDVCSERMPSLDSVSERRRVACWLEGVHV</sequence>
<dbReference type="InterPro" id="IPR003593">
    <property type="entry name" value="AAA+_ATPase"/>
</dbReference>
<evidence type="ECO:0000313" key="9">
    <source>
        <dbReference type="EMBL" id="KJK44189.1"/>
    </source>
</evidence>
<keyword evidence="6" id="KW-0067">ATP-binding</keyword>
<evidence type="ECO:0000313" key="10">
    <source>
        <dbReference type="Proteomes" id="UP000033393"/>
    </source>
</evidence>
<dbReference type="GO" id="GO:0015833">
    <property type="term" value="P:peptide transport"/>
    <property type="evidence" value="ECO:0007669"/>
    <property type="project" value="InterPro"/>
</dbReference>
<dbReference type="SUPFAM" id="SSF52540">
    <property type="entry name" value="P-loop containing nucleoside triphosphate hydrolases"/>
    <property type="match status" value="1"/>
</dbReference>
<dbReference type="STRING" id="68170.GCA_000974445_01286"/>
<dbReference type="PROSITE" id="PS50893">
    <property type="entry name" value="ABC_TRANSPORTER_2"/>
    <property type="match status" value="1"/>
</dbReference>
<name>A0A0F0GL03_LENAE</name>
<dbReference type="AlphaFoldDB" id="A0A0F0GL03"/>
<proteinExistence type="inferred from homology"/>
<dbReference type="InterPro" id="IPR050388">
    <property type="entry name" value="ABC_Ni/Peptide_Import"/>
</dbReference>
<organism evidence="9 10">
    <name type="scientific">Lentzea aerocolonigenes</name>
    <name type="common">Lechevalieria aerocolonigenes</name>
    <name type="synonym">Saccharothrix aerocolonigenes</name>
    <dbReference type="NCBI Taxonomy" id="68170"/>
    <lineage>
        <taxon>Bacteria</taxon>
        <taxon>Bacillati</taxon>
        <taxon>Actinomycetota</taxon>
        <taxon>Actinomycetes</taxon>
        <taxon>Pseudonocardiales</taxon>
        <taxon>Pseudonocardiaceae</taxon>
        <taxon>Lentzea</taxon>
    </lineage>
</organism>
<evidence type="ECO:0000256" key="7">
    <source>
        <dbReference type="ARBA" id="ARBA00023136"/>
    </source>
</evidence>
<comment type="caution">
    <text evidence="9">The sequence shown here is derived from an EMBL/GenBank/DDBJ whole genome shotgun (WGS) entry which is preliminary data.</text>
</comment>
<dbReference type="PROSITE" id="PS00211">
    <property type="entry name" value="ABC_TRANSPORTER_1"/>
    <property type="match status" value="1"/>
</dbReference>
<keyword evidence="3" id="KW-0813">Transport</keyword>
<feature type="domain" description="ABC transporter" evidence="8">
    <location>
        <begin position="5"/>
        <end position="250"/>
    </location>
</feature>
<keyword evidence="5" id="KW-0547">Nucleotide-binding</keyword>
<dbReference type="eggNOG" id="COG0444">
    <property type="taxonomic scope" value="Bacteria"/>
</dbReference>
<dbReference type="InterPro" id="IPR017871">
    <property type="entry name" value="ABC_transporter-like_CS"/>
</dbReference>
<dbReference type="PANTHER" id="PTHR43297">
    <property type="entry name" value="OLIGOPEPTIDE TRANSPORT ATP-BINDING PROTEIN APPD"/>
    <property type="match status" value="1"/>
</dbReference>
<evidence type="ECO:0000256" key="4">
    <source>
        <dbReference type="ARBA" id="ARBA00022475"/>
    </source>
</evidence>
<keyword evidence="7" id="KW-0472">Membrane</keyword>
<dbReference type="GO" id="GO:0016887">
    <property type="term" value="F:ATP hydrolysis activity"/>
    <property type="evidence" value="ECO:0007669"/>
    <property type="project" value="InterPro"/>
</dbReference>
<comment type="similarity">
    <text evidence="2">Belongs to the ABC transporter superfamily.</text>
</comment>
<keyword evidence="4" id="KW-1003">Cell membrane</keyword>
<dbReference type="InterPro" id="IPR003439">
    <property type="entry name" value="ABC_transporter-like_ATP-bd"/>
</dbReference>
<dbReference type="FunFam" id="3.40.50.300:FF:000016">
    <property type="entry name" value="Oligopeptide ABC transporter ATP-binding component"/>
    <property type="match status" value="1"/>
</dbReference>
<evidence type="ECO:0000256" key="3">
    <source>
        <dbReference type="ARBA" id="ARBA00022448"/>
    </source>
</evidence>
<dbReference type="SMART" id="SM00382">
    <property type="entry name" value="AAA"/>
    <property type="match status" value="1"/>
</dbReference>
<reference evidence="9 10" key="1">
    <citation type="submission" date="2015-02" db="EMBL/GenBank/DDBJ databases">
        <authorList>
            <person name="Ju K.-S."/>
            <person name="Doroghazi J.R."/>
            <person name="Metcalf W."/>
        </authorList>
    </citation>
    <scope>NUCLEOTIDE SEQUENCE [LARGE SCALE GENOMIC DNA]</scope>
    <source>
        <strain evidence="9 10">NRRL B-16140</strain>
    </source>
</reference>
<protein>
    <submittedName>
        <fullName evidence="9">Peptide ABC transporter ATPase</fullName>
    </submittedName>
</protein>
<evidence type="ECO:0000256" key="6">
    <source>
        <dbReference type="ARBA" id="ARBA00022840"/>
    </source>
</evidence>
<dbReference type="CDD" id="cd03257">
    <property type="entry name" value="ABC_NikE_OppD_transporters"/>
    <property type="match status" value="1"/>
</dbReference>
<dbReference type="InterPro" id="IPR013563">
    <property type="entry name" value="Oligopep_ABC_C"/>
</dbReference>
<dbReference type="EMBL" id="JYJG01000258">
    <property type="protein sequence ID" value="KJK44189.1"/>
    <property type="molecule type" value="Genomic_DNA"/>
</dbReference>
<evidence type="ECO:0000256" key="2">
    <source>
        <dbReference type="ARBA" id="ARBA00005417"/>
    </source>
</evidence>
<evidence type="ECO:0000256" key="1">
    <source>
        <dbReference type="ARBA" id="ARBA00004202"/>
    </source>
</evidence>
<dbReference type="InterPro" id="IPR027417">
    <property type="entry name" value="P-loop_NTPase"/>
</dbReference>
<comment type="subcellular location">
    <subcellularLocation>
        <location evidence="1">Cell membrane</location>
        <topology evidence="1">Peripheral membrane protein</topology>
    </subcellularLocation>
</comment>
<dbReference type="GO" id="GO:0005886">
    <property type="term" value="C:plasma membrane"/>
    <property type="evidence" value="ECO:0007669"/>
    <property type="project" value="UniProtKB-SubCell"/>
</dbReference>
<evidence type="ECO:0000259" key="8">
    <source>
        <dbReference type="PROSITE" id="PS50893"/>
    </source>
</evidence>
<gene>
    <name evidence="9" type="ORF">UK23_30360</name>
</gene>
<dbReference type="Gene3D" id="3.40.50.300">
    <property type="entry name" value="P-loop containing nucleotide triphosphate hydrolases"/>
    <property type="match status" value="1"/>
</dbReference>
<dbReference type="PATRIC" id="fig|68170.10.peg.7913"/>
<accession>A0A0F0GL03</accession>
<dbReference type="Pfam" id="PF00005">
    <property type="entry name" value="ABC_tran"/>
    <property type="match status" value="1"/>
</dbReference>
<evidence type="ECO:0000256" key="5">
    <source>
        <dbReference type="ARBA" id="ARBA00022741"/>
    </source>
</evidence>
<keyword evidence="10" id="KW-1185">Reference proteome</keyword>
<dbReference type="RefSeq" id="WP_045315116.1">
    <property type="nucleotide sequence ID" value="NZ_JYJG01000258.1"/>
</dbReference>
<dbReference type="Proteomes" id="UP000033393">
    <property type="component" value="Unassembled WGS sequence"/>
</dbReference>